<comment type="caution">
    <text evidence="2">The sequence shown here is derived from an EMBL/GenBank/DDBJ whole genome shotgun (WGS) entry which is preliminary data.</text>
</comment>
<comment type="similarity">
    <text evidence="1">Belongs to the phD/YefM antitoxin family.</text>
</comment>
<evidence type="ECO:0000256" key="1">
    <source>
        <dbReference type="ARBA" id="ARBA00009981"/>
    </source>
</evidence>
<reference evidence="2 3" key="1">
    <citation type="journal article" date="2016" name="Nat. Commun.">
        <title>Thousands of microbial genomes shed light on interconnected biogeochemical processes in an aquifer system.</title>
        <authorList>
            <person name="Anantharaman K."/>
            <person name="Brown C.T."/>
            <person name="Hug L.A."/>
            <person name="Sharon I."/>
            <person name="Castelle C.J."/>
            <person name="Probst A.J."/>
            <person name="Thomas B.C."/>
            <person name="Singh A."/>
            <person name="Wilkins M.J."/>
            <person name="Karaoz U."/>
            <person name="Brodie E.L."/>
            <person name="Williams K.H."/>
            <person name="Hubbard S.S."/>
            <person name="Banfield J.F."/>
        </authorList>
    </citation>
    <scope>NUCLEOTIDE SEQUENCE [LARGE SCALE GENOMIC DNA]</scope>
</reference>
<sequence>MTQIISITDLRKDLFRIADMVAFKGIEVEVEKEGRRIVKLVKIEDDPRERAKKALEILPKLGGIWKDIPDDKFKEHREFFRGKKELEYMKKLGSWRKKKDGKGSR</sequence>
<dbReference type="Proteomes" id="UP000176609">
    <property type="component" value="Unassembled WGS sequence"/>
</dbReference>
<dbReference type="SUPFAM" id="SSF143120">
    <property type="entry name" value="YefM-like"/>
    <property type="match status" value="1"/>
</dbReference>
<evidence type="ECO:0000313" key="3">
    <source>
        <dbReference type="Proteomes" id="UP000176609"/>
    </source>
</evidence>
<protein>
    <recommendedName>
        <fullName evidence="4">Antitoxin</fullName>
    </recommendedName>
</protein>
<accession>A0A1F6AN87</accession>
<dbReference type="AlphaFoldDB" id="A0A1F6AN87"/>
<dbReference type="EMBL" id="MFJR01000013">
    <property type="protein sequence ID" value="OGG26151.1"/>
    <property type="molecule type" value="Genomic_DNA"/>
</dbReference>
<proteinExistence type="inferred from homology"/>
<evidence type="ECO:0000313" key="2">
    <source>
        <dbReference type="EMBL" id="OGG26151.1"/>
    </source>
</evidence>
<name>A0A1F6AN87_9BACT</name>
<dbReference type="InterPro" id="IPR036165">
    <property type="entry name" value="YefM-like_sf"/>
</dbReference>
<organism evidence="2 3">
    <name type="scientific">Candidatus Gottesmanbacteria bacterium RIFCSPLOWO2_01_FULL_39_12b</name>
    <dbReference type="NCBI Taxonomy" id="1798388"/>
    <lineage>
        <taxon>Bacteria</taxon>
        <taxon>Candidatus Gottesmaniibacteriota</taxon>
    </lineage>
</organism>
<evidence type="ECO:0008006" key="4">
    <source>
        <dbReference type="Google" id="ProtNLM"/>
    </source>
</evidence>
<gene>
    <name evidence="2" type="ORF">A2960_04115</name>
</gene>